<feature type="domain" description="HTH tetR-type" evidence="4">
    <location>
        <begin position="24"/>
        <end position="71"/>
    </location>
</feature>
<keyword evidence="1" id="KW-0805">Transcription regulation</keyword>
<dbReference type="InterPro" id="IPR001647">
    <property type="entry name" value="HTH_TetR"/>
</dbReference>
<gene>
    <name evidence="5" type="ORF">RW1_062_00180</name>
</gene>
<evidence type="ECO:0000313" key="5">
    <source>
        <dbReference type="EMBL" id="GAF48894.1"/>
    </source>
</evidence>
<reference evidence="5 6" key="1">
    <citation type="submission" date="2014-02" db="EMBL/GenBank/DDBJ databases">
        <title>Whole genome shotgun sequence of Rhodococcus wratislaviensis NBRC 100605.</title>
        <authorList>
            <person name="Hosoyama A."/>
            <person name="Tsuchikane K."/>
            <person name="Yoshida I."/>
            <person name="Ohji S."/>
            <person name="Ichikawa N."/>
            <person name="Yamazoe A."/>
            <person name="Fujita N."/>
        </authorList>
    </citation>
    <scope>NUCLEOTIDE SEQUENCE [LARGE SCALE GENOMIC DNA]</scope>
    <source>
        <strain evidence="5 6">NBRC 100605</strain>
    </source>
</reference>
<dbReference type="GO" id="GO:0003700">
    <property type="term" value="F:DNA-binding transcription factor activity"/>
    <property type="evidence" value="ECO:0007669"/>
    <property type="project" value="TreeGrafter"/>
</dbReference>
<dbReference type="EMBL" id="BAWF01000062">
    <property type="protein sequence ID" value="GAF48894.1"/>
    <property type="molecule type" value="Genomic_DNA"/>
</dbReference>
<dbReference type="InterPro" id="IPR009057">
    <property type="entry name" value="Homeodomain-like_sf"/>
</dbReference>
<dbReference type="PANTHER" id="PTHR30055">
    <property type="entry name" value="HTH-TYPE TRANSCRIPTIONAL REGULATOR RUTR"/>
    <property type="match status" value="1"/>
</dbReference>
<keyword evidence="2" id="KW-0238">DNA-binding</keyword>
<dbReference type="Pfam" id="PF00440">
    <property type="entry name" value="TetR_N"/>
    <property type="match status" value="1"/>
</dbReference>
<protein>
    <submittedName>
        <fullName evidence="5">Putative TetR family transcriptional regulator</fullName>
    </submittedName>
</protein>
<evidence type="ECO:0000256" key="1">
    <source>
        <dbReference type="ARBA" id="ARBA00023015"/>
    </source>
</evidence>
<name>X0PZ12_RHOWR</name>
<evidence type="ECO:0000259" key="4">
    <source>
        <dbReference type="Pfam" id="PF00440"/>
    </source>
</evidence>
<dbReference type="OrthoDB" id="2356263at2"/>
<evidence type="ECO:0000256" key="3">
    <source>
        <dbReference type="ARBA" id="ARBA00023163"/>
    </source>
</evidence>
<dbReference type="GO" id="GO:0000976">
    <property type="term" value="F:transcription cis-regulatory region binding"/>
    <property type="evidence" value="ECO:0007669"/>
    <property type="project" value="TreeGrafter"/>
</dbReference>
<comment type="caution">
    <text evidence="5">The sequence shown here is derived from an EMBL/GenBank/DDBJ whole genome shotgun (WGS) entry which is preliminary data.</text>
</comment>
<dbReference type="Proteomes" id="UP000019491">
    <property type="component" value="Unassembled WGS sequence"/>
</dbReference>
<dbReference type="SUPFAM" id="SSF46689">
    <property type="entry name" value="Homeodomain-like"/>
    <property type="match status" value="1"/>
</dbReference>
<dbReference type="Gene3D" id="1.10.357.10">
    <property type="entry name" value="Tetracycline Repressor, domain 2"/>
    <property type="match status" value="1"/>
</dbReference>
<evidence type="ECO:0000256" key="2">
    <source>
        <dbReference type="ARBA" id="ARBA00023125"/>
    </source>
</evidence>
<dbReference type="AlphaFoldDB" id="X0PZ12"/>
<evidence type="ECO:0000313" key="6">
    <source>
        <dbReference type="Proteomes" id="UP000019491"/>
    </source>
</evidence>
<proteinExistence type="predicted"/>
<sequence length="216" mass="24001">MRPSISTPLVRRKHVTGESTRTALMETAERLFATRGVEGVTLREIQVESGQSNTSVITYHFGSKAGLVRALIKFRSETLTRRRDALPAPRSADARALVWLVVLPLMGSIQDGEMFVPFLARLSEHPSAHAAYWPDDVKDWSVAAEERIGTNVLSGLPSRLKRGRLAQLYNSVLNLLGELARSNRRISELQLHNYVDAWVGMLTAPVSEETAALLDR</sequence>
<dbReference type="PANTHER" id="PTHR30055:SF234">
    <property type="entry name" value="HTH-TYPE TRANSCRIPTIONAL REGULATOR BETI"/>
    <property type="match status" value="1"/>
</dbReference>
<organism evidence="5 6">
    <name type="scientific">Rhodococcus wratislaviensis NBRC 100605</name>
    <dbReference type="NCBI Taxonomy" id="1219028"/>
    <lineage>
        <taxon>Bacteria</taxon>
        <taxon>Bacillati</taxon>
        <taxon>Actinomycetota</taxon>
        <taxon>Actinomycetes</taxon>
        <taxon>Mycobacteriales</taxon>
        <taxon>Nocardiaceae</taxon>
        <taxon>Rhodococcus</taxon>
    </lineage>
</organism>
<accession>X0PZ12</accession>
<keyword evidence="3" id="KW-0804">Transcription</keyword>
<dbReference type="InterPro" id="IPR050109">
    <property type="entry name" value="HTH-type_TetR-like_transc_reg"/>
</dbReference>
<keyword evidence="6" id="KW-1185">Reference proteome</keyword>